<evidence type="ECO:0000313" key="1">
    <source>
        <dbReference type="EMBL" id="VVV00161.1"/>
    </source>
</evidence>
<sequence length="496" mass="53275">MSNHRNVAVQKAALDQMNQITEQIKKNAPKELASTGDITVISEIPSEGYYIKEKGTYVLGNDITWAPPVNGFLFAAIVIQCDNVVLDFKGHTLSIHNPKNDGDYSSMGVIVLNSDYPTACSNVTVTNGTIKDMGICGLWAFKTNNLSVSKITVKGLSNPNFNLLPSGISLWDAESFRVSDCFVKNIELTALMGSGILILNSKTGIVSNCTVDTFTNHDGVASGYNYLQSSGIETKSCTATNLTTFYAGNPASIIGHTCIGFMMTACKSLTFSECSASVMKGCCDDCHGMSLYWIDKAKVTHFKASHVHDGNGAQKTGAKATGLEVYGKDITISKCQVSDITAIVPQDLQSTGFSVCGTNIKLDSCSATSVTALDANGSPDISHGYGTGFGWAPDPRPSNVKPANGITYKNCVANNCQLGFDTWSHQNSKWINPSTKGKTLSHLIQPSSATRIFSMNFCSELPGANPSSKSKQFTIHNQIEGSTNTYPDDWNNQQEE</sequence>
<keyword evidence="2" id="KW-1185">Reference proteome</keyword>
<dbReference type="EMBL" id="CABVMM010000005">
    <property type="protein sequence ID" value="VVV00161.1"/>
    <property type="molecule type" value="Genomic_DNA"/>
</dbReference>
<name>A0AC61Y6N0_9FLAO</name>
<reference evidence="1" key="1">
    <citation type="submission" date="2019-09" db="EMBL/GenBank/DDBJ databases">
        <authorList>
            <person name="Rodrigo-Torres L."/>
            <person name="Arahal R. D."/>
            <person name="Lucena T."/>
        </authorList>
    </citation>
    <scope>NUCLEOTIDE SEQUENCE</scope>
    <source>
        <strain evidence="1">ISS653</strain>
    </source>
</reference>
<accession>A0AC61Y6N0</accession>
<comment type="caution">
    <text evidence="1">The sequence shown here is derived from an EMBL/GenBank/DDBJ whole genome shotgun (WGS) entry which is preliminary data.</text>
</comment>
<proteinExistence type="predicted"/>
<protein>
    <submittedName>
        <fullName evidence="1">Uncharacterized protein</fullName>
    </submittedName>
</protein>
<dbReference type="Proteomes" id="UP000356253">
    <property type="component" value="Unassembled WGS sequence"/>
</dbReference>
<evidence type="ECO:0000313" key="2">
    <source>
        <dbReference type="Proteomes" id="UP000356253"/>
    </source>
</evidence>
<organism evidence="1 2">
    <name type="scientific">Mesonia oceanica</name>
    <dbReference type="NCBI Taxonomy" id="2687242"/>
    <lineage>
        <taxon>Bacteria</taxon>
        <taxon>Pseudomonadati</taxon>
        <taxon>Bacteroidota</taxon>
        <taxon>Flavobacteriia</taxon>
        <taxon>Flavobacteriales</taxon>
        <taxon>Flavobacteriaceae</taxon>
        <taxon>Mesonia</taxon>
    </lineage>
</organism>
<gene>
    <name evidence="1" type="ORF">FVB9532_01426</name>
</gene>